<reference evidence="3 4" key="1">
    <citation type="submission" date="2013-07" db="EMBL/GenBank/DDBJ databases">
        <title>Completed genome of Sphingomonas sanxanigenens NX02.</title>
        <authorList>
            <person name="Ma T."/>
            <person name="Huang H."/>
            <person name="Wu M."/>
            <person name="Li X."/>
            <person name="Li G."/>
        </authorList>
    </citation>
    <scope>NUCLEOTIDE SEQUENCE [LARGE SCALE GENOMIC DNA]</scope>
    <source>
        <strain evidence="3 4">NX02</strain>
    </source>
</reference>
<dbReference type="InterPro" id="IPR046461">
    <property type="entry name" value="TerL_ATPase"/>
</dbReference>
<dbReference type="PANTHER" id="PTHR41287">
    <property type="match status" value="1"/>
</dbReference>
<evidence type="ECO:0000259" key="2">
    <source>
        <dbReference type="Pfam" id="PF20441"/>
    </source>
</evidence>
<dbReference type="OrthoDB" id="9760250at2"/>
<dbReference type="KEGG" id="ssan:NX02_29280"/>
<dbReference type="PATRIC" id="fig|1123269.5.peg.5739"/>
<feature type="domain" description="Terminase large subunit-like ATPase" evidence="1">
    <location>
        <begin position="115"/>
        <end position="287"/>
    </location>
</feature>
<organism evidence="3 4">
    <name type="scientific">Sphingomonas sanxanigenens DSM 19645 = NX02</name>
    <dbReference type="NCBI Taxonomy" id="1123269"/>
    <lineage>
        <taxon>Bacteria</taxon>
        <taxon>Pseudomonadati</taxon>
        <taxon>Pseudomonadota</taxon>
        <taxon>Alphaproteobacteria</taxon>
        <taxon>Sphingomonadales</taxon>
        <taxon>Sphingomonadaceae</taxon>
        <taxon>Sphingomonas</taxon>
    </lineage>
</organism>
<dbReference type="GO" id="GO:0004519">
    <property type="term" value="F:endonuclease activity"/>
    <property type="evidence" value="ECO:0007669"/>
    <property type="project" value="InterPro"/>
</dbReference>
<dbReference type="STRING" id="1123269.NX02_29280"/>
<evidence type="ECO:0000259" key="1">
    <source>
        <dbReference type="Pfam" id="PF03354"/>
    </source>
</evidence>
<dbReference type="Proteomes" id="UP000018851">
    <property type="component" value="Chromosome"/>
</dbReference>
<dbReference type="Pfam" id="PF03354">
    <property type="entry name" value="TerL_ATPase"/>
    <property type="match status" value="1"/>
</dbReference>
<dbReference type="eggNOG" id="COG4626">
    <property type="taxonomic scope" value="Bacteria"/>
</dbReference>
<dbReference type="InterPro" id="IPR005021">
    <property type="entry name" value="Terminase_largesu-like"/>
</dbReference>
<name>W0AM56_9SPHN</name>
<protein>
    <recommendedName>
        <fullName evidence="5">Terminase</fullName>
    </recommendedName>
</protein>
<dbReference type="PANTHER" id="PTHR41287:SF1">
    <property type="entry name" value="PROTEIN YMFN"/>
    <property type="match status" value="1"/>
</dbReference>
<dbReference type="EMBL" id="CP006644">
    <property type="protein sequence ID" value="AHE57423.1"/>
    <property type="molecule type" value="Genomic_DNA"/>
</dbReference>
<dbReference type="AlphaFoldDB" id="W0AM56"/>
<proteinExistence type="predicted"/>
<dbReference type="InterPro" id="IPR046462">
    <property type="entry name" value="TerL_nuclease"/>
</dbReference>
<sequence>MTRRSAAATRSPETETEHARDYAAIGLAYAKAAAADKKQVKHCKFVRQAAQRHLDDLKRSKSAAFAFYFDPWHANDVCDFIEKLPHVEGNWCTCPGAKKGEHHERCGLIDLEPAQIFILTTVFGWRRKEDGLRRFTDVYIEMARKGAKSTLTAGVVLYCSCCEDERGPLALIGATTGAQALKVFKPCRLMAARTPDLLDAFDVDVWARAITIKSNGGEIQTINSKGATQDGHNPHVAVLDELHAHKTRDLFDVIHSADGSRRNPLYWKITTAGFSLEGVCYEQRGYAAKVLERSIKADHFFAIIFTLDKATDFTPERKVGDDPYDERNWIKANPLMPVTPSIAAMRRLAIAAKASPGSEGEFFTKRLNQWMGAASAWLNVSQWIACSDPELTLDDFKGLDCYLGGDLSNVDDISALALCALDATGRLLVMTWFYVPEAMLTRESPQDRERLALYRQWRDSGHLIVTPGDFIDHRAIEDQIRLLADTLSIRRATFDQWNSAVAMAARLNEDFGDGEDAFAALLPKRAANVTDPSKAIEARTKAGPHQLRHDGNPVMTWMVGNAVVDRRVDGSMLPKKVAANSGNKIDGVDAMINGIAPMMLPPEVEGPSVYETRGVLTF</sequence>
<evidence type="ECO:0008006" key="5">
    <source>
        <dbReference type="Google" id="ProtNLM"/>
    </source>
</evidence>
<dbReference type="Pfam" id="PF20441">
    <property type="entry name" value="TerL_nuclease"/>
    <property type="match status" value="1"/>
</dbReference>
<accession>W0AM56</accession>
<dbReference type="InterPro" id="IPR027417">
    <property type="entry name" value="P-loop_NTPase"/>
</dbReference>
<feature type="domain" description="Terminase large subunit-like endonuclease" evidence="2">
    <location>
        <begin position="316"/>
        <end position="595"/>
    </location>
</feature>
<keyword evidence="4" id="KW-1185">Reference proteome</keyword>
<gene>
    <name evidence="3" type="ORF">NX02_29280</name>
</gene>
<dbReference type="RefSeq" id="WP_025295507.1">
    <property type="nucleotide sequence ID" value="NZ_CP006644.1"/>
</dbReference>
<evidence type="ECO:0000313" key="3">
    <source>
        <dbReference type="EMBL" id="AHE57423.1"/>
    </source>
</evidence>
<dbReference type="HOGENOM" id="CLU_026632_6_2_5"/>
<dbReference type="Gene3D" id="3.40.50.300">
    <property type="entry name" value="P-loop containing nucleotide triphosphate hydrolases"/>
    <property type="match status" value="1"/>
</dbReference>
<evidence type="ECO:0000313" key="4">
    <source>
        <dbReference type="Proteomes" id="UP000018851"/>
    </source>
</evidence>